<proteinExistence type="predicted"/>
<evidence type="ECO:0000256" key="1">
    <source>
        <dbReference type="SAM" id="Phobius"/>
    </source>
</evidence>
<sequence>IFPKFEEALNHLKEKGKLVEMPNASIIRMIISSVVGFLVTRFIIAP</sequence>
<dbReference type="EMBL" id="QTLC01000034">
    <property type="protein sequence ID" value="RDY71060.1"/>
    <property type="molecule type" value="Genomic_DNA"/>
</dbReference>
<accession>A0A3D8VNV9</accession>
<gene>
    <name evidence="2" type="ORF">DXT76_08775</name>
</gene>
<reference evidence="2 3" key="1">
    <citation type="submission" date="2018-08" db="EMBL/GenBank/DDBJ databases">
        <title>Genome sequence of strict halophilic Halobacillus trueperi SS1 isolated from Lunsu, a salty water body of North West Himalayas.</title>
        <authorList>
            <person name="Gupta S."/>
            <person name="Sharma P."/>
            <person name="Dev K."/>
            <person name="Baumler D."/>
            <person name="Sourirajan A."/>
        </authorList>
    </citation>
    <scope>NUCLEOTIDE SEQUENCE [LARGE SCALE GENOMIC DNA]</scope>
    <source>
        <strain evidence="2 3">SS1</strain>
    </source>
</reference>
<keyword evidence="1" id="KW-1133">Transmembrane helix</keyword>
<dbReference type="AlphaFoldDB" id="A0A3D8VNV9"/>
<feature type="transmembrane region" description="Helical" evidence="1">
    <location>
        <begin position="26"/>
        <end position="44"/>
    </location>
</feature>
<dbReference type="Proteomes" id="UP000257032">
    <property type="component" value="Unassembled WGS sequence"/>
</dbReference>
<protein>
    <submittedName>
        <fullName evidence="2">TetR/AcrR family transcriptional regulator</fullName>
    </submittedName>
</protein>
<evidence type="ECO:0000313" key="2">
    <source>
        <dbReference type="EMBL" id="RDY71060.1"/>
    </source>
</evidence>
<evidence type="ECO:0000313" key="3">
    <source>
        <dbReference type="Proteomes" id="UP000257032"/>
    </source>
</evidence>
<feature type="non-terminal residue" evidence="2">
    <location>
        <position position="46"/>
    </location>
</feature>
<organism evidence="2 3">
    <name type="scientific">Halobacillus trueperi</name>
    <dbReference type="NCBI Taxonomy" id="156205"/>
    <lineage>
        <taxon>Bacteria</taxon>
        <taxon>Bacillati</taxon>
        <taxon>Bacillota</taxon>
        <taxon>Bacilli</taxon>
        <taxon>Bacillales</taxon>
        <taxon>Bacillaceae</taxon>
        <taxon>Halobacillus</taxon>
    </lineage>
</organism>
<feature type="non-terminal residue" evidence="2">
    <location>
        <position position="1"/>
    </location>
</feature>
<keyword evidence="1" id="KW-0472">Membrane</keyword>
<name>A0A3D8VNV9_9BACI</name>
<keyword evidence="1" id="KW-0812">Transmembrane</keyword>
<comment type="caution">
    <text evidence="2">The sequence shown here is derived from an EMBL/GenBank/DDBJ whole genome shotgun (WGS) entry which is preliminary data.</text>
</comment>